<dbReference type="EMBL" id="VMBG01000002">
    <property type="protein sequence ID" value="TSJ77281.1"/>
    <property type="molecule type" value="Genomic_DNA"/>
</dbReference>
<dbReference type="Proteomes" id="UP000315648">
    <property type="component" value="Unassembled WGS sequence"/>
</dbReference>
<evidence type="ECO:0008006" key="3">
    <source>
        <dbReference type="Google" id="ProtNLM"/>
    </source>
</evidence>
<comment type="caution">
    <text evidence="1">The sequence shown here is derived from an EMBL/GenBank/DDBJ whole genome shotgun (WGS) entry which is preliminary data.</text>
</comment>
<name>A0A556QKZ3_9BACT</name>
<organism evidence="1 2">
    <name type="scientific">Rariglobus hedericola</name>
    <dbReference type="NCBI Taxonomy" id="2597822"/>
    <lineage>
        <taxon>Bacteria</taxon>
        <taxon>Pseudomonadati</taxon>
        <taxon>Verrucomicrobiota</taxon>
        <taxon>Opitutia</taxon>
        <taxon>Opitutales</taxon>
        <taxon>Opitutaceae</taxon>
        <taxon>Rariglobus</taxon>
    </lineage>
</organism>
<keyword evidence="2" id="KW-1185">Reference proteome</keyword>
<protein>
    <recommendedName>
        <fullName evidence="3">Calx-beta domain-containing protein</fullName>
    </recommendedName>
</protein>
<reference evidence="1 2" key="1">
    <citation type="submission" date="2019-07" db="EMBL/GenBank/DDBJ databases">
        <title>Description of 53C-WASEF.</title>
        <authorList>
            <person name="Pitt A."/>
            <person name="Hahn M.W."/>
        </authorList>
    </citation>
    <scope>NUCLEOTIDE SEQUENCE [LARGE SCALE GENOMIC DNA]</scope>
    <source>
        <strain evidence="1 2">53C-WASEF</strain>
    </source>
</reference>
<dbReference type="InterPro" id="IPR038081">
    <property type="entry name" value="CalX-like_sf"/>
</dbReference>
<dbReference type="OrthoDB" id="187742at2"/>
<dbReference type="SUPFAM" id="SSF141072">
    <property type="entry name" value="CalX-like"/>
    <property type="match status" value="1"/>
</dbReference>
<evidence type="ECO:0000313" key="1">
    <source>
        <dbReference type="EMBL" id="TSJ77281.1"/>
    </source>
</evidence>
<accession>A0A556QKZ3</accession>
<dbReference type="Gene3D" id="2.60.40.2030">
    <property type="match status" value="1"/>
</dbReference>
<sequence>MLIPAGSSTGTITITPIADSLAQGDRTVTLLVSNDYSLSAGTPAHADITIQDKPYDHWRFSRFSTEELTNDAISGPAADPDSDGQPNLLEYALNAEPKSADAVQHTPVVTLADNHLTLTYQRPTAIPDVTYIVEWSGDLQTWSSGPTVTATYTTSENGDGTTTVTERSLNPQSSMPRQFLRLRVTRL</sequence>
<dbReference type="AlphaFoldDB" id="A0A556QKZ3"/>
<proteinExistence type="predicted"/>
<evidence type="ECO:0000313" key="2">
    <source>
        <dbReference type="Proteomes" id="UP000315648"/>
    </source>
</evidence>
<gene>
    <name evidence="1" type="ORF">FPL22_14385</name>
</gene>